<dbReference type="GO" id="GO:0016491">
    <property type="term" value="F:oxidoreductase activity"/>
    <property type="evidence" value="ECO:0007669"/>
    <property type="project" value="UniProtKB-KW"/>
</dbReference>
<comment type="caution">
    <text evidence="3">The sequence shown here is derived from an EMBL/GenBank/DDBJ whole genome shotgun (WGS) entry which is preliminary data.</text>
</comment>
<proteinExistence type="predicted"/>
<dbReference type="SUPFAM" id="SSF52518">
    <property type="entry name" value="Thiamin diphosphate-binding fold (THDP-binding)"/>
    <property type="match status" value="1"/>
</dbReference>
<dbReference type="InterPro" id="IPR002880">
    <property type="entry name" value="Pyrv_Fd/Flavodoxin_OxRdtase_N"/>
</dbReference>
<sequence length="39" mass="4058">MVITVSSSFYSLKDAAFVQAESEIAAINMVYGAASTGAR</sequence>
<dbReference type="AlphaFoldDB" id="X1TLL1"/>
<reference evidence="3" key="1">
    <citation type="journal article" date="2014" name="Front. Microbiol.">
        <title>High frequency of phylogenetically diverse reductive dehalogenase-homologous genes in deep subseafloor sedimentary metagenomes.</title>
        <authorList>
            <person name="Kawai M."/>
            <person name="Futagami T."/>
            <person name="Toyoda A."/>
            <person name="Takaki Y."/>
            <person name="Nishi S."/>
            <person name="Hori S."/>
            <person name="Arai W."/>
            <person name="Tsubouchi T."/>
            <person name="Morono Y."/>
            <person name="Uchiyama I."/>
            <person name="Ito T."/>
            <person name="Fujiyama A."/>
            <person name="Inagaki F."/>
            <person name="Takami H."/>
        </authorList>
    </citation>
    <scope>NUCLEOTIDE SEQUENCE</scope>
    <source>
        <strain evidence="3">Expedition CK06-06</strain>
    </source>
</reference>
<dbReference type="EMBL" id="BARW01030459">
    <property type="protein sequence ID" value="GAJ06149.1"/>
    <property type="molecule type" value="Genomic_DNA"/>
</dbReference>
<evidence type="ECO:0000256" key="1">
    <source>
        <dbReference type="ARBA" id="ARBA00023002"/>
    </source>
</evidence>
<evidence type="ECO:0000313" key="3">
    <source>
        <dbReference type="EMBL" id="GAJ06149.1"/>
    </source>
</evidence>
<name>X1TLL1_9ZZZZ</name>
<feature type="non-terminal residue" evidence="3">
    <location>
        <position position="39"/>
    </location>
</feature>
<dbReference type="InterPro" id="IPR029061">
    <property type="entry name" value="THDP-binding"/>
</dbReference>
<protein>
    <recommendedName>
        <fullName evidence="2">Pyruvate flavodoxin/ferredoxin oxidoreductase pyrimidine binding domain-containing protein</fullName>
    </recommendedName>
</protein>
<keyword evidence="1" id="KW-0560">Oxidoreductase</keyword>
<feature type="domain" description="Pyruvate flavodoxin/ferredoxin oxidoreductase pyrimidine binding" evidence="2">
    <location>
        <begin position="13"/>
        <end position="39"/>
    </location>
</feature>
<evidence type="ECO:0000259" key="2">
    <source>
        <dbReference type="Pfam" id="PF01855"/>
    </source>
</evidence>
<dbReference type="Gene3D" id="3.40.50.970">
    <property type="match status" value="1"/>
</dbReference>
<organism evidence="3">
    <name type="scientific">marine sediment metagenome</name>
    <dbReference type="NCBI Taxonomy" id="412755"/>
    <lineage>
        <taxon>unclassified sequences</taxon>
        <taxon>metagenomes</taxon>
        <taxon>ecological metagenomes</taxon>
    </lineage>
</organism>
<accession>X1TLL1</accession>
<gene>
    <name evidence="3" type="ORF">S12H4_48691</name>
</gene>
<dbReference type="Pfam" id="PF01855">
    <property type="entry name" value="POR_N"/>
    <property type="match status" value="1"/>
</dbReference>